<protein>
    <recommendedName>
        <fullName evidence="3">ABC-type xenobiotic transporter</fullName>
        <ecNumber evidence="3">7.6.2.2</ecNumber>
    </recommendedName>
</protein>
<dbReference type="CDD" id="cd18585">
    <property type="entry name" value="ABC_6TM_CydC"/>
    <property type="match status" value="1"/>
</dbReference>
<keyword evidence="4" id="KW-0813">Transport</keyword>
<keyword evidence="10 12" id="KW-0472">Membrane</keyword>
<dbReference type="Gene3D" id="3.40.50.300">
    <property type="entry name" value="P-loop containing nucleotide triphosphate hydrolases"/>
    <property type="match status" value="1"/>
</dbReference>
<dbReference type="AlphaFoldDB" id="A0A1H9HBT5"/>
<dbReference type="InterPro" id="IPR003439">
    <property type="entry name" value="ABC_transporter-like_ATP-bd"/>
</dbReference>
<organism evidence="15 16">
    <name type="scientific">Rosenbergiella nectarea</name>
    <dbReference type="NCBI Taxonomy" id="988801"/>
    <lineage>
        <taxon>Bacteria</taxon>
        <taxon>Pseudomonadati</taxon>
        <taxon>Pseudomonadota</taxon>
        <taxon>Gammaproteobacteria</taxon>
        <taxon>Enterobacterales</taxon>
        <taxon>Erwiniaceae</taxon>
        <taxon>Rosenbergiella</taxon>
    </lineage>
</organism>
<dbReference type="GO" id="GO:0005886">
    <property type="term" value="C:plasma membrane"/>
    <property type="evidence" value="ECO:0007669"/>
    <property type="project" value="UniProtKB-SubCell"/>
</dbReference>
<keyword evidence="7" id="KW-0547">Nucleotide-binding</keyword>
<feature type="domain" description="ABC transmembrane type-1" evidence="14">
    <location>
        <begin position="19"/>
        <end position="306"/>
    </location>
</feature>
<dbReference type="InterPro" id="IPR039421">
    <property type="entry name" value="Type_1_exporter"/>
</dbReference>
<keyword evidence="8 15" id="KW-0067">ATP-binding</keyword>
<dbReference type="RefSeq" id="WP_092674613.1">
    <property type="nucleotide sequence ID" value="NZ_FOGC01000004.1"/>
</dbReference>
<dbReference type="Proteomes" id="UP000242515">
    <property type="component" value="Unassembled WGS sequence"/>
</dbReference>
<dbReference type="GO" id="GO:0015421">
    <property type="term" value="F:ABC-type oligopeptide transporter activity"/>
    <property type="evidence" value="ECO:0007669"/>
    <property type="project" value="TreeGrafter"/>
</dbReference>
<evidence type="ECO:0000256" key="5">
    <source>
        <dbReference type="ARBA" id="ARBA00022475"/>
    </source>
</evidence>
<feature type="domain" description="ABC transporter" evidence="13">
    <location>
        <begin position="341"/>
        <end position="572"/>
    </location>
</feature>
<feature type="transmembrane region" description="Helical" evidence="12">
    <location>
        <begin position="245"/>
        <end position="267"/>
    </location>
</feature>
<gene>
    <name evidence="15" type="ORF">SAMN05216522_104157</name>
</gene>
<comment type="catalytic activity">
    <reaction evidence="11">
        <text>ATP + H2O + xenobioticSide 1 = ADP + phosphate + xenobioticSide 2.</text>
        <dbReference type="EC" id="7.6.2.2"/>
    </reaction>
</comment>
<dbReference type="NCBIfam" id="TIGR02868">
    <property type="entry name" value="CydC"/>
    <property type="match status" value="1"/>
</dbReference>
<dbReference type="EC" id="7.6.2.2" evidence="3"/>
<proteinExistence type="inferred from homology"/>
<dbReference type="PANTHER" id="PTHR43394:SF1">
    <property type="entry name" value="ATP-BINDING CASSETTE SUB-FAMILY B MEMBER 10, MITOCHONDRIAL"/>
    <property type="match status" value="1"/>
</dbReference>
<evidence type="ECO:0000313" key="16">
    <source>
        <dbReference type="Proteomes" id="UP000242515"/>
    </source>
</evidence>
<dbReference type="NCBIfam" id="NF008364">
    <property type="entry name" value="PRK11160.1"/>
    <property type="match status" value="1"/>
</dbReference>
<dbReference type="SUPFAM" id="SSF90123">
    <property type="entry name" value="ABC transporter transmembrane region"/>
    <property type="match status" value="1"/>
</dbReference>
<evidence type="ECO:0000256" key="8">
    <source>
        <dbReference type="ARBA" id="ARBA00022840"/>
    </source>
</evidence>
<dbReference type="PROSITE" id="PS50929">
    <property type="entry name" value="ABC_TM1F"/>
    <property type="match status" value="1"/>
</dbReference>
<reference evidence="16" key="1">
    <citation type="submission" date="2016-10" db="EMBL/GenBank/DDBJ databases">
        <authorList>
            <person name="Varghese N."/>
            <person name="Submissions S."/>
        </authorList>
    </citation>
    <scope>NUCLEOTIDE SEQUENCE [LARGE SCALE GENOMIC DNA]</scope>
    <source>
        <strain evidence="16">8N4</strain>
    </source>
</reference>
<evidence type="ECO:0000256" key="1">
    <source>
        <dbReference type="ARBA" id="ARBA00004651"/>
    </source>
</evidence>
<evidence type="ECO:0000313" key="15">
    <source>
        <dbReference type="EMBL" id="SEQ59727.1"/>
    </source>
</evidence>
<feature type="transmembrane region" description="Helical" evidence="12">
    <location>
        <begin position="133"/>
        <end position="155"/>
    </location>
</feature>
<dbReference type="GO" id="GO:0016887">
    <property type="term" value="F:ATP hydrolysis activity"/>
    <property type="evidence" value="ECO:0007669"/>
    <property type="project" value="InterPro"/>
</dbReference>
<comment type="similarity">
    <text evidence="2">Belongs to the ABC transporter superfamily. Drug exporter-2 (TC 3.A.1.117) family.</text>
</comment>
<feature type="transmembrane region" description="Helical" evidence="12">
    <location>
        <begin position="279"/>
        <end position="303"/>
    </location>
</feature>
<keyword evidence="6 12" id="KW-0812">Transmembrane</keyword>
<evidence type="ECO:0000256" key="7">
    <source>
        <dbReference type="ARBA" id="ARBA00022741"/>
    </source>
</evidence>
<evidence type="ECO:0000256" key="11">
    <source>
        <dbReference type="ARBA" id="ARBA00034018"/>
    </source>
</evidence>
<dbReference type="InterPro" id="IPR036640">
    <property type="entry name" value="ABC1_TM_sf"/>
</dbReference>
<dbReference type="PROSITE" id="PS00211">
    <property type="entry name" value="ABC_TRANSPORTER_1"/>
    <property type="match status" value="1"/>
</dbReference>
<evidence type="ECO:0000256" key="2">
    <source>
        <dbReference type="ARBA" id="ARBA00006526"/>
    </source>
</evidence>
<dbReference type="Pfam" id="PF00005">
    <property type="entry name" value="ABC_tran"/>
    <property type="match status" value="1"/>
</dbReference>
<dbReference type="GO" id="GO:0008559">
    <property type="term" value="F:ABC-type xenobiotic transporter activity"/>
    <property type="evidence" value="ECO:0007669"/>
    <property type="project" value="UniProtKB-EC"/>
</dbReference>
<dbReference type="InterPro" id="IPR003593">
    <property type="entry name" value="AAA+_ATPase"/>
</dbReference>
<evidence type="ECO:0000256" key="10">
    <source>
        <dbReference type="ARBA" id="ARBA00023136"/>
    </source>
</evidence>
<keyword evidence="16" id="KW-1185">Reference proteome</keyword>
<dbReference type="SMART" id="SM00382">
    <property type="entry name" value="AAA"/>
    <property type="match status" value="1"/>
</dbReference>
<dbReference type="SUPFAM" id="SSF52540">
    <property type="entry name" value="P-loop containing nucleoside triphosphate hydrolases"/>
    <property type="match status" value="1"/>
</dbReference>
<dbReference type="InterPro" id="IPR017871">
    <property type="entry name" value="ABC_transporter-like_CS"/>
</dbReference>
<comment type="subcellular location">
    <subcellularLocation>
        <location evidence="1">Cell membrane</location>
        <topology evidence="1">Multi-pass membrane protein</topology>
    </subcellularLocation>
</comment>
<feature type="transmembrane region" description="Helical" evidence="12">
    <location>
        <begin position="162"/>
        <end position="182"/>
    </location>
</feature>
<dbReference type="Gene3D" id="1.20.1560.10">
    <property type="entry name" value="ABC transporter type 1, transmembrane domain"/>
    <property type="match status" value="1"/>
</dbReference>
<dbReference type="InterPro" id="IPR011527">
    <property type="entry name" value="ABC1_TM_dom"/>
</dbReference>
<dbReference type="PANTHER" id="PTHR43394">
    <property type="entry name" value="ATP-DEPENDENT PERMEASE MDL1, MITOCHONDRIAL"/>
    <property type="match status" value="1"/>
</dbReference>
<name>A0A1H9HBT5_9GAMM</name>
<dbReference type="InterPro" id="IPR014223">
    <property type="entry name" value="ABC_CydC/D"/>
</dbReference>
<sequence length="579" mass="63524">MKALFPFLALWRRHRWQLVLGVLLATITLLASVGLLSLSGWFLAASAMAGSAGIYTFNYMLPAAGVRGSAILRTVARYLERLVSHDATFKVLKHLRVTIFSKIYPLAPAGTHQFRQGDLLNRFVGDVETLDHLYLRVISPMVGALLVTLVVGVGLSYINHHAALVVAGVMFGVILLFPPLFYRVGKPAGEQIAALSSAYRQQLTTHLSAMSELLLFPPQHDWRTELGLTEKKWLATQARQQNLNALAQSMIILLTGLTIVAVFIIMSRHQLAQIATADSALLVFCVLAAFESLGPVATAFLHLSEVSIAADRLNQLFTQQPTVTFPAKPLTIDDRAAELSIKAVDFSYSATGPKVLDHLTLTLAAHQKVALLGSTGCGKTTLLQLLTRAWDPLAGEIRINNQPLTAYSEPQLRAMITVVSQRVAIFNQTLRENLMLAQPLADDAQLIESLTVVGLSALLEGAGLDSWLGEGGRPLSGGERRRLAIARALLHNAPIWLLDEPLEGLDGQTEHLIMQLLLKVTEQKTVLMVTHRLTGIEAVDKICVMEQGHIIEEGTHQQLMAQKARYHAFRQRQQGQYGR</sequence>
<dbReference type="PROSITE" id="PS50893">
    <property type="entry name" value="ABC_TRANSPORTER_2"/>
    <property type="match status" value="1"/>
</dbReference>
<keyword evidence="9 12" id="KW-1133">Transmembrane helix</keyword>
<evidence type="ECO:0000256" key="9">
    <source>
        <dbReference type="ARBA" id="ARBA00022989"/>
    </source>
</evidence>
<evidence type="ECO:0000256" key="4">
    <source>
        <dbReference type="ARBA" id="ARBA00022448"/>
    </source>
</evidence>
<evidence type="ECO:0000259" key="13">
    <source>
        <dbReference type="PROSITE" id="PS50893"/>
    </source>
</evidence>
<accession>A0A1H9HBT5</accession>
<dbReference type="STRING" id="988801.SAMN05216522_104157"/>
<evidence type="ECO:0000256" key="3">
    <source>
        <dbReference type="ARBA" id="ARBA00012191"/>
    </source>
</evidence>
<dbReference type="OrthoDB" id="9802264at2"/>
<dbReference type="GO" id="GO:0005524">
    <property type="term" value="F:ATP binding"/>
    <property type="evidence" value="ECO:0007669"/>
    <property type="project" value="UniProtKB-KW"/>
</dbReference>
<dbReference type="GO" id="GO:0034775">
    <property type="term" value="P:glutathione transmembrane transport"/>
    <property type="evidence" value="ECO:0007669"/>
    <property type="project" value="InterPro"/>
</dbReference>
<evidence type="ECO:0000256" key="6">
    <source>
        <dbReference type="ARBA" id="ARBA00022692"/>
    </source>
</evidence>
<evidence type="ECO:0000256" key="12">
    <source>
        <dbReference type="SAM" id="Phobius"/>
    </source>
</evidence>
<dbReference type="InterPro" id="IPR027417">
    <property type="entry name" value="P-loop_NTPase"/>
</dbReference>
<dbReference type="EMBL" id="FOGC01000004">
    <property type="protein sequence ID" value="SEQ59727.1"/>
    <property type="molecule type" value="Genomic_DNA"/>
</dbReference>
<dbReference type="FunFam" id="3.40.50.300:FF:000854">
    <property type="entry name" value="Multidrug ABC transporter ATP-binding protein"/>
    <property type="match status" value="1"/>
</dbReference>
<evidence type="ECO:0000259" key="14">
    <source>
        <dbReference type="PROSITE" id="PS50929"/>
    </source>
</evidence>
<keyword evidence="5" id="KW-1003">Cell membrane</keyword>
<dbReference type="GO" id="GO:0045454">
    <property type="term" value="P:cell redox homeostasis"/>
    <property type="evidence" value="ECO:0007669"/>
    <property type="project" value="InterPro"/>
</dbReference>